<protein>
    <submittedName>
        <fullName evidence="1">Uncharacterized protein</fullName>
    </submittedName>
</protein>
<name>A0AAV2ES80_9ROSI</name>
<organism evidence="1 2">
    <name type="scientific">Linum trigynum</name>
    <dbReference type="NCBI Taxonomy" id="586398"/>
    <lineage>
        <taxon>Eukaryota</taxon>
        <taxon>Viridiplantae</taxon>
        <taxon>Streptophyta</taxon>
        <taxon>Embryophyta</taxon>
        <taxon>Tracheophyta</taxon>
        <taxon>Spermatophyta</taxon>
        <taxon>Magnoliopsida</taxon>
        <taxon>eudicotyledons</taxon>
        <taxon>Gunneridae</taxon>
        <taxon>Pentapetalae</taxon>
        <taxon>rosids</taxon>
        <taxon>fabids</taxon>
        <taxon>Malpighiales</taxon>
        <taxon>Linaceae</taxon>
        <taxon>Linum</taxon>
    </lineage>
</organism>
<sequence length="94" mass="10565">MDGGARWSIRDGKSTSFWNTGWLDNSDFLADHVINDQFLGDASVVDMVSSEGEWDLDRIAPYLPREFVLHVAGVPVPREDLGDDELVWGLELED</sequence>
<accession>A0AAV2ES80</accession>
<gene>
    <name evidence="1" type="ORF">LTRI10_LOCUS29540</name>
</gene>
<evidence type="ECO:0000313" key="2">
    <source>
        <dbReference type="Proteomes" id="UP001497516"/>
    </source>
</evidence>
<reference evidence="1 2" key="1">
    <citation type="submission" date="2024-04" db="EMBL/GenBank/DDBJ databases">
        <authorList>
            <person name="Fracassetti M."/>
        </authorList>
    </citation>
    <scope>NUCLEOTIDE SEQUENCE [LARGE SCALE GENOMIC DNA]</scope>
</reference>
<dbReference type="Proteomes" id="UP001497516">
    <property type="component" value="Chromosome 5"/>
</dbReference>
<keyword evidence="2" id="KW-1185">Reference proteome</keyword>
<evidence type="ECO:0000313" key="1">
    <source>
        <dbReference type="EMBL" id="CAL1388617.1"/>
    </source>
</evidence>
<dbReference type="EMBL" id="OZ034818">
    <property type="protein sequence ID" value="CAL1388617.1"/>
    <property type="molecule type" value="Genomic_DNA"/>
</dbReference>
<proteinExistence type="predicted"/>
<dbReference type="AlphaFoldDB" id="A0AAV2ES80"/>